<keyword evidence="5 9" id="KW-0694">RNA-binding</keyword>
<dbReference type="CDD" id="cd16618">
    <property type="entry name" value="mRING-HC-C4C4_CNOT4"/>
    <property type="match status" value="1"/>
</dbReference>
<feature type="compositionally biased region" description="Basic residues" evidence="10">
    <location>
        <begin position="323"/>
        <end position="340"/>
    </location>
</feature>
<dbReference type="GO" id="GO:0004842">
    <property type="term" value="F:ubiquitin-protein transferase activity"/>
    <property type="evidence" value="ECO:0007669"/>
    <property type="project" value="InterPro"/>
</dbReference>
<evidence type="ECO:0000256" key="10">
    <source>
        <dbReference type="SAM" id="MobiDB-lite"/>
    </source>
</evidence>
<feature type="compositionally biased region" description="Pro residues" evidence="10">
    <location>
        <begin position="802"/>
        <end position="826"/>
    </location>
</feature>
<evidence type="ECO:0000256" key="9">
    <source>
        <dbReference type="PROSITE-ProRule" id="PRU00176"/>
    </source>
</evidence>
<feature type="region of interest" description="Disordered" evidence="10">
    <location>
        <begin position="925"/>
        <end position="1100"/>
    </location>
</feature>
<keyword evidence="7" id="KW-0539">Nucleus</keyword>
<feature type="compositionally biased region" description="Basic and acidic residues" evidence="10">
    <location>
        <begin position="391"/>
        <end position="400"/>
    </location>
</feature>
<feature type="region of interest" description="Disordered" evidence="10">
    <location>
        <begin position="1232"/>
        <end position="1258"/>
    </location>
</feature>
<dbReference type="InterPro" id="IPR039780">
    <property type="entry name" value="Mot2"/>
</dbReference>
<dbReference type="Gene3D" id="3.30.40.10">
    <property type="entry name" value="Zinc/RING finger domain, C3HC4 (zinc finger)"/>
    <property type="match status" value="1"/>
</dbReference>
<evidence type="ECO:0000313" key="14">
    <source>
        <dbReference type="Proteomes" id="UP000612746"/>
    </source>
</evidence>
<dbReference type="Pfam" id="PF14570">
    <property type="entry name" value="zf-RING_4"/>
    <property type="match status" value="1"/>
</dbReference>
<feature type="compositionally biased region" description="Basic and acidic residues" evidence="10">
    <location>
        <begin position="444"/>
        <end position="456"/>
    </location>
</feature>
<dbReference type="Pfam" id="PF00076">
    <property type="entry name" value="RRM_1"/>
    <property type="match status" value="1"/>
</dbReference>
<sequence length="1275" mass="140228">MFADDEDCDCPLCMEEFDLSDRGFRPCPCGYQICRFCWHHIKENLNGRCPACRSLYSEQTVQFVPISQDEIARLKKEKKVKDRRQKGMELSSRKHLSNTRVVQKNLMYVLGLTAKYANEEADMFRQFGKVTKIVISKRHGSQPVSEDDGQSTIGIYVTYNRKEDAAKAISGLDGITKDGHVLRASYGTTKYCTYYLSHMPCPNSSCMYLHEQGEESDSYNKENLSINKQQLSEVQKSESSGTPLATSNARKLVGGKDAPLKGQVQKSSSADVTGDKPALPAKARWATSWTTTTEAKVDSPTDSEITPENFGPSLTDALTLPQKPKHSPSLPKRKEKRIPRSSKAVRLDQIDAAILAPASTATTSSKPEVVSENEKEDMEVLMEEDVKMTEDVKEAVDAKVAEPPAPTAQPPKAPKGWAIIPTVKPETAKPPALAKLGQIPLPARGEKRPARTDNSKRKEKRQNQHQKTETKDESLEGLQTATQTKLMEESTPTESHQAAEEQTQGDAITNTGTISENQGELSAAQVDDDIAFAEQDAVKSSDGVTSASEITLDMKNSEVLLETDSFMVEGTSAHSEEVMAAEIDETVAAQSDMLQDSIAAEEMAEDFEEVEVIDDEDDLDDAMAMEREKLRDMYGSTDSEADDQSSYEFDGEEHIAKLLSDEVDEEFDLLQSYPVPEEEPPMAGDNRNLPERFDEGSSHATSQHEGPKPMKLPPGLGYPSMNPPMTPPPFGFSPMHHQTLPPFIHRGFPPGLMPPPGMLPRGYDPFMGQDAEMMMARRLQHSQQMIAALGMMNSGDRSRGPPNLPPPPPMSMPMHGPPGVLPPPPHLGEHPGPMFHSGSPSHGQLHAHPAQNPFHSPFGYRGDAPSPLRDHAIPPPQHSPYHQVTHTHDIQPLQQSSLPENNQVRSMQEGFRALLPNVNISFGSSAGGNNGNVQSDQRAVEDRSQGSFSDNIGMYQNVGQTANVPHPFPFNQSANDMNNLDSRHDTAQMQQSSLQSPTSAHRSHSPSMPFGSQQPFRGAGAIQSDMNDVGNSAQRQHSMQKPSFPPGFGPQQTPMTDISDGLNKLQLSPPIANHGRPPMSSQGTGISGLMMPQVSKDESGKDIRAEAQDFFGNFLKQAAAHQQPEEKPKASSSAPFNDPAIMAARVASPPNSQPKFSEPMQSPIHTHQYRPSPPMPQNQVQDPRNHQMDRQGYQQQPPMFSPPPGLMPSMMQPPYMFRNNMSGPPGMPPSYMHGPPQPFPMLPPDMRMPPPGMSPEEHHHRLEQFMRAKNPGSSL</sequence>
<dbReference type="InterPro" id="IPR039515">
    <property type="entry name" value="NOT4_mRING-HC-C4C4"/>
</dbReference>
<feature type="compositionally biased region" description="Polar residues" evidence="10">
    <location>
        <begin position="987"/>
        <end position="1000"/>
    </location>
</feature>
<feature type="compositionally biased region" description="Pro residues" evidence="10">
    <location>
        <begin position="403"/>
        <end position="413"/>
    </location>
</feature>
<evidence type="ECO:0000256" key="7">
    <source>
        <dbReference type="ARBA" id="ARBA00023242"/>
    </source>
</evidence>
<comment type="caution">
    <text evidence="13">The sequence shown here is derived from an EMBL/GenBank/DDBJ whole genome shotgun (WGS) entry which is preliminary data.</text>
</comment>
<keyword evidence="14" id="KW-1185">Reference proteome</keyword>
<organism evidence="13 14">
    <name type="scientific">Umbelopsis vinacea</name>
    <dbReference type="NCBI Taxonomy" id="44442"/>
    <lineage>
        <taxon>Eukaryota</taxon>
        <taxon>Fungi</taxon>
        <taxon>Fungi incertae sedis</taxon>
        <taxon>Mucoromycota</taxon>
        <taxon>Mucoromycotina</taxon>
        <taxon>Umbelopsidomycetes</taxon>
        <taxon>Umbelopsidales</taxon>
        <taxon>Umbelopsidaceae</taxon>
        <taxon>Umbelopsis</taxon>
    </lineage>
</organism>
<dbReference type="InterPro" id="IPR001841">
    <property type="entry name" value="Znf_RING"/>
</dbReference>
<dbReference type="EMBL" id="JAEPRA010000008">
    <property type="protein sequence ID" value="KAG2181870.1"/>
    <property type="molecule type" value="Genomic_DNA"/>
</dbReference>
<evidence type="ECO:0000256" key="3">
    <source>
        <dbReference type="ARBA" id="ARBA00022771"/>
    </source>
</evidence>
<evidence type="ECO:0000256" key="4">
    <source>
        <dbReference type="ARBA" id="ARBA00022833"/>
    </source>
</evidence>
<dbReference type="GO" id="GO:0005634">
    <property type="term" value="C:nucleus"/>
    <property type="evidence" value="ECO:0007669"/>
    <property type="project" value="UniProtKB-SubCell"/>
</dbReference>
<feature type="compositionally biased region" description="Polar residues" evidence="10">
    <location>
        <begin position="287"/>
        <end position="306"/>
    </location>
</feature>
<protein>
    <recommendedName>
        <fullName evidence="15">CCR4-NOT transcription complex subunit 4</fullName>
    </recommendedName>
</protein>
<feature type="compositionally biased region" description="Polar residues" evidence="10">
    <location>
        <begin position="970"/>
        <end position="980"/>
    </location>
</feature>
<evidence type="ECO:0000259" key="12">
    <source>
        <dbReference type="PROSITE" id="PS50102"/>
    </source>
</evidence>
<dbReference type="Proteomes" id="UP000612746">
    <property type="component" value="Unassembled WGS sequence"/>
</dbReference>
<name>A0A8H7PXS6_9FUNG</name>
<evidence type="ECO:0000259" key="11">
    <source>
        <dbReference type="PROSITE" id="PS50089"/>
    </source>
</evidence>
<dbReference type="OrthoDB" id="1923159at2759"/>
<dbReference type="Gene3D" id="3.30.70.330">
    <property type="match status" value="1"/>
</dbReference>
<dbReference type="InterPro" id="IPR013083">
    <property type="entry name" value="Znf_RING/FYVE/PHD"/>
</dbReference>
<dbReference type="InterPro" id="IPR012677">
    <property type="entry name" value="Nucleotide-bd_a/b_plait_sf"/>
</dbReference>
<keyword evidence="3 8" id="KW-0863">Zinc-finger</keyword>
<dbReference type="GO" id="GO:0030014">
    <property type="term" value="C:CCR4-NOT complex"/>
    <property type="evidence" value="ECO:0007669"/>
    <property type="project" value="InterPro"/>
</dbReference>
<evidence type="ECO:0000256" key="1">
    <source>
        <dbReference type="ARBA" id="ARBA00004123"/>
    </source>
</evidence>
<feature type="compositionally biased region" description="Polar residues" evidence="10">
    <location>
        <begin position="1149"/>
        <end position="1165"/>
    </location>
</feature>
<feature type="compositionally biased region" description="Basic and acidic residues" evidence="10">
    <location>
        <begin position="688"/>
        <end position="697"/>
    </location>
</feature>
<dbReference type="InterPro" id="IPR034261">
    <property type="entry name" value="CNOT4_RRM"/>
</dbReference>
<feature type="compositionally biased region" description="Pro residues" evidence="10">
    <location>
        <begin position="1235"/>
        <end position="1253"/>
    </location>
</feature>
<feature type="domain" description="RRM" evidence="12">
    <location>
        <begin position="105"/>
        <end position="189"/>
    </location>
</feature>
<dbReference type="PANTHER" id="PTHR12603:SF0">
    <property type="entry name" value="CCR4-NOT TRANSCRIPTION COMPLEX SUBUNIT 4"/>
    <property type="match status" value="1"/>
</dbReference>
<dbReference type="GO" id="GO:0008270">
    <property type="term" value="F:zinc ion binding"/>
    <property type="evidence" value="ECO:0007669"/>
    <property type="project" value="UniProtKB-KW"/>
</dbReference>
<keyword evidence="2" id="KW-0479">Metal-binding</keyword>
<feature type="compositionally biased region" description="Polar residues" evidence="10">
    <location>
        <begin position="477"/>
        <end position="520"/>
    </location>
</feature>
<reference evidence="13" key="1">
    <citation type="submission" date="2020-12" db="EMBL/GenBank/DDBJ databases">
        <title>Metabolic potential, ecology and presence of endohyphal bacteria is reflected in genomic diversity of Mucoromycotina.</title>
        <authorList>
            <person name="Muszewska A."/>
            <person name="Okrasinska A."/>
            <person name="Steczkiewicz K."/>
            <person name="Drgas O."/>
            <person name="Orlowska M."/>
            <person name="Perlinska-Lenart U."/>
            <person name="Aleksandrzak-Piekarczyk T."/>
            <person name="Szatraj K."/>
            <person name="Zielenkiewicz U."/>
            <person name="Pilsyk S."/>
            <person name="Malc E."/>
            <person name="Mieczkowski P."/>
            <person name="Kruszewska J.S."/>
            <person name="Biernat P."/>
            <person name="Pawlowska J."/>
        </authorList>
    </citation>
    <scope>NUCLEOTIDE SEQUENCE</scope>
    <source>
        <strain evidence="13">WA0000051536</strain>
    </source>
</reference>
<evidence type="ECO:0000256" key="8">
    <source>
        <dbReference type="PROSITE-ProRule" id="PRU00175"/>
    </source>
</evidence>
<feature type="region of interest" description="Disordered" evidence="10">
    <location>
        <begin position="391"/>
        <end position="528"/>
    </location>
</feature>
<dbReference type="SUPFAM" id="SSF54928">
    <property type="entry name" value="RNA-binding domain, RBD"/>
    <property type="match status" value="1"/>
</dbReference>
<evidence type="ECO:0000256" key="5">
    <source>
        <dbReference type="ARBA" id="ARBA00022884"/>
    </source>
</evidence>
<evidence type="ECO:0008006" key="15">
    <source>
        <dbReference type="Google" id="ProtNLM"/>
    </source>
</evidence>
<keyword evidence="6" id="KW-0175">Coiled coil</keyword>
<feature type="compositionally biased region" description="Polar residues" evidence="10">
    <location>
        <begin position="231"/>
        <end position="249"/>
    </location>
</feature>
<feature type="compositionally biased region" description="Polar residues" evidence="10">
    <location>
        <begin position="1024"/>
        <end position="1041"/>
    </location>
</feature>
<dbReference type="InterPro" id="IPR003954">
    <property type="entry name" value="RRM_euk-type"/>
</dbReference>
<feature type="region of interest" description="Disordered" evidence="10">
    <location>
        <begin position="1147"/>
        <end position="1194"/>
    </location>
</feature>
<feature type="region of interest" description="Disordered" evidence="10">
    <location>
        <begin position="673"/>
        <end position="726"/>
    </location>
</feature>
<evidence type="ECO:0000256" key="6">
    <source>
        <dbReference type="ARBA" id="ARBA00023054"/>
    </source>
</evidence>
<evidence type="ECO:0000256" key="2">
    <source>
        <dbReference type="ARBA" id="ARBA00022723"/>
    </source>
</evidence>
<comment type="subcellular location">
    <subcellularLocation>
        <location evidence="1">Nucleus</location>
    </subcellularLocation>
</comment>
<dbReference type="PROSITE" id="PS50102">
    <property type="entry name" value="RRM"/>
    <property type="match status" value="1"/>
</dbReference>
<dbReference type="CDD" id="cd12438">
    <property type="entry name" value="RRM_CNOT4"/>
    <property type="match status" value="1"/>
</dbReference>
<keyword evidence="4" id="KW-0862">Zinc</keyword>
<dbReference type="GO" id="GO:0016567">
    <property type="term" value="P:protein ubiquitination"/>
    <property type="evidence" value="ECO:0007669"/>
    <property type="project" value="TreeGrafter"/>
</dbReference>
<evidence type="ECO:0000313" key="13">
    <source>
        <dbReference type="EMBL" id="KAG2181870.1"/>
    </source>
</evidence>
<proteinExistence type="predicted"/>
<dbReference type="FunFam" id="3.30.40.10:FF:000006">
    <property type="entry name" value="CCR4-NOT transcription complex subunit 4"/>
    <property type="match status" value="1"/>
</dbReference>
<gene>
    <name evidence="13" type="ORF">INT44_008686</name>
</gene>
<feature type="region of interest" description="Disordered" evidence="10">
    <location>
        <begin position="231"/>
        <end position="343"/>
    </location>
</feature>
<dbReference type="GO" id="GO:0003723">
    <property type="term" value="F:RNA binding"/>
    <property type="evidence" value="ECO:0007669"/>
    <property type="project" value="UniProtKB-UniRule"/>
</dbReference>
<feature type="region of interest" description="Disordered" evidence="10">
    <location>
        <begin position="794"/>
        <end position="883"/>
    </location>
</feature>
<accession>A0A8H7PXS6</accession>
<dbReference type="InterPro" id="IPR035979">
    <property type="entry name" value="RBD_domain_sf"/>
</dbReference>
<dbReference type="PANTHER" id="PTHR12603">
    <property type="entry name" value="CCR4-NOT TRANSCRIPTION COMPLEX RELATED"/>
    <property type="match status" value="1"/>
</dbReference>
<dbReference type="SMART" id="SM00361">
    <property type="entry name" value="RRM_1"/>
    <property type="match status" value="1"/>
</dbReference>
<dbReference type="PROSITE" id="PS50089">
    <property type="entry name" value="ZF_RING_2"/>
    <property type="match status" value="1"/>
</dbReference>
<dbReference type="SUPFAM" id="SSF57850">
    <property type="entry name" value="RING/U-box"/>
    <property type="match status" value="1"/>
</dbReference>
<feature type="domain" description="RING-type" evidence="11">
    <location>
        <begin position="10"/>
        <end position="53"/>
    </location>
</feature>
<dbReference type="InterPro" id="IPR000504">
    <property type="entry name" value="RRM_dom"/>
</dbReference>
<dbReference type="AlphaFoldDB" id="A0A8H7PXS6"/>